<feature type="transmembrane region" description="Helical" evidence="10">
    <location>
        <begin position="201"/>
        <end position="222"/>
    </location>
</feature>
<dbReference type="PANTHER" id="PTHR23502">
    <property type="entry name" value="MAJOR FACILITATOR SUPERFAMILY"/>
    <property type="match status" value="1"/>
</dbReference>
<organism evidence="12 13">
    <name type="scientific">Scytalidium lignicola</name>
    <name type="common">Hyphomycete</name>
    <dbReference type="NCBI Taxonomy" id="5539"/>
    <lineage>
        <taxon>Eukaryota</taxon>
        <taxon>Fungi</taxon>
        <taxon>Dikarya</taxon>
        <taxon>Ascomycota</taxon>
        <taxon>Pezizomycotina</taxon>
        <taxon>Leotiomycetes</taxon>
        <taxon>Leotiomycetes incertae sedis</taxon>
        <taxon>Scytalidium</taxon>
    </lineage>
</organism>
<evidence type="ECO:0000256" key="3">
    <source>
        <dbReference type="ARBA" id="ARBA00022475"/>
    </source>
</evidence>
<evidence type="ECO:0000259" key="11">
    <source>
        <dbReference type="PROSITE" id="PS50850"/>
    </source>
</evidence>
<dbReference type="GO" id="GO:0022857">
    <property type="term" value="F:transmembrane transporter activity"/>
    <property type="evidence" value="ECO:0007669"/>
    <property type="project" value="InterPro"/>
</dbReference>
<sequence>MSQSAAVMDGDIEAVKSLPERIPYWHLILDKAPITQAMLDWKYEGTGTESDPFLVSWIDNDPRNPHSMSTWRKWLITCILSIATLAVAFNSSSYSGSLNQVIEYFHVSAEVCTLGLSLYVLGFAVGPILWAPLCEMYGRQPILFITFAVLTVFNAGCAGAQNIQTLIILRFFAGIFGASPLTNAGAVIADMFTLSERGFAMSLFATAPFLGPVLGPIVGGFLGQSEGWRWVEGVASIFTGVLWILGAVLIPETFAPVILQRRAEKLSAMTGKFYVSKGQLNKGNHSAKEELTKALCRPWQLMFHEPIVLFLSMFMSIVYGTLYLFFGALPIVYQEKRGWNQGEGGLAFLGIAVGMSMAVAYSIFDSGRFAARATAGRRPEDRLSGAKIGSVVLPVSLFWFAWTNSPSIPWPASNYLVDAYTIYAASVLAATVISRSFFGAAFPLFTTQMYHNLGIHWATMIPAFLSLACMPLPFLFYTYGERIRSRCKYAARAQAYLKSLSIVTPTSEPNIDSENKDEGLMDGTFSFSAKLASKEKTLYESRRLKNRSSTSRSLDLQPNDQLERSRSPSTHITPNNDLRTTMSSITPSSRMESSDADQVQSITESQSYLQLCQQIANGQRLPSPGRMLGIQSPGREVIDYHSGRHYISILGGIITQDRARRLTRLVIEDHKKLTGHHELDSRGELAGLDDADISFLHAKGAFNFPPKAICDALLRLHFELVFPYAPVIDRLEFMRTYEAGTYSSFLVNAMLAASVPYAPLQLLIDAGFTDRLTAVRKFSSNAVLLYDFGCEKSQLRRLQGSIILGVGDYSYTTDKDFRYWFYNAARIATRMGLHRNDIAEDMDPATYKVCRRIWWVLYSRGVLLLTFGLENMQILHNSDSDTDLLVESDWDEKEIPNQYTYLISSVTRAQKLYIIENSKLASIGAQFVTMYQRPKFFPSRGSENDLADKFSMWRQSLPEEFQAERIQSWSNYNMWILLLLAVSYRLECIFYRTLQKRYKTENVTLYDWATQRLWSCMFELDTIIGRAVTHDIIDILPMSFINCVSTVLALYIETALDPSVPTTQKTMAPIYIRSNMIVLKRSQERIPMIKWSVRLFEWVVAYKSLLRDDTTVPEILASREKEVEQYKPINTSLQTEGFGSTFANDIPGDLIDASGLFQDCFGFDFLDSLNMPQWET</sequence>
<evidence type="ECO:0000313" key="12">
    <source>
        <dbReference type="EMBL" id="RFU28806.1"/>
    </source>
</evidence>
<proteinExistence type="inferred from homology"/>
<feature type="non-terminal residue" evidence="12">
    <location>
        <position position="1176"/>
    </location>
</feature>
<dbReference type="GO" id="GO:0006351">
    <property type="term" value="P:DNA-templated transcription"/>
    <property type="evidence" value="ECO:0007669"/>
    <property type="project" value="InterPro"/>
</dbReference>
<dbReference type="CDD" id="cd12148">
    <property type="entry name" value="fungal_TF_MHR"/>
    <property type="match status" value="1"/>
</dbReference>
<evidence type="ECO:0000256" key="7">
    <source>
        <dbReference type="ARBA" id="ARBA00023242"/>
    </source>
</evidence>
<feature type="non-terminal residue" evidence="12">
    <location>
        <position position="1"/>
    </location>
</feature>
<comment type="subcellular location">
    <subcellularLocation>
        <location evidence="1">Cell membrane</location>
        <topology evidence="1">Multi-pass membrane protein</topology>
    </subcellularLocation>
</comment>
<dbReference type="GO" id="GO:0003677">
    <property type="term" value="F:DNA binding"/>
    <property type="evidence" value="ECO:0007669"/>
    <property type="project" value="InterPro"/>
</dbReference>
<evidence type="ECO:0000256" key="2">
    <source>
        <dbReference type="ARBA" id="ARBA00022448"/>
    </source>
</evidence>
<dbReference type="GO" id="GO:0005886">
    <property type="term" value="C:plasma membrane"/>
    <property type="evidence" value="ECO:0007669"/>
    <property type="project" value="UniProtKB-SubCell"/>
</dbReference>
<name>A0A3E2H5W9_SCYLI</name>
<keyword evidence="5 10" id="KW-1133">Transmembrane helix</keyword>
<feature type="transmembrane region" description="Helical" evidence="10">
    <location>
        <begin position="104"/>
        <end position="130"/>
    </location>
</feature>
<dbReference type="Pfam" id="PF04082">
    <property type="entry name" value="Fungal_trans"/>
    <property type="match status" value="1"/>
</dbReference>
<keyword evidence="3" id="KW-1003">Cell membrane</keyword>
<dbReference type="STRING" id="5539.A0A3E2H5W9"/>
<reference evidence="12 13" key="1">
    <citation type="submission" date="2018-05" db="EMBL/GenBank/DDBJ databases">
        <title>Draft genome sequence of Scytalidium lignicola DSM 105466, a ubiquitous saprotrophic fungus.</title>
        <authorList>
            <person name="Buettner E."/>
            <person name="Gebauer A.M."/>
            <person name="Hofrichter M."/>
            <person name="Liers C."/>
            <person name="Kellner H."/>
        </authorList>
    </citation>
    <scope>NUCLEOTIDE SEQUENCE [LARGE SCALE GENOMIC DNA]</scope>
    <source>
        <strain evidence="12 13">DSM 105466</strain>
    </source>
</reference>
<feature type="compositionally biased region" description="Polar residues" evidence="9">
    <location>
        <begin position="567"/>
        <end position="602"/>
    </location>
</feature>
<dbReference type="PROSITE" id="PS50850">
    <property type="entry name" value="MFS"/>
    <property type="match status" value="1"/>
</dbReference>
<feature type="transmembrane region" description="Helical" evidence="10">
    <location>
        <begin position="74"/>
        <end position="92"/>
    </location>
</feature>
<feature type="compositionally biased region" description="Polar residues" evidence="9">
    <location>
        <begin position="547"/>
        <end position="560"/>
    </location>
</feature>
<dbReference type="InterPro" id="IPR007219">
    <property type="entry name" value="XnlR_reg_dom"/>
</dbReference>
<feature type="transmembrane region" description="Helical" evidence="10">
    <location>
        <begin position="385"/>
        <end position="402"/>
    </location>
</feature>
<feature type="transmembrane region" description="Helical" evidence="10">
    <location>
        <begin position="167"/>
        <end position="189"/>
    </location>
</feature>
<keyword evidence="4 10" id="KW-0812">Transmembrane</keyword>
<evidence type="ECO:0000256" key="10">
    <source>
        <dbReference type="SAM" id="Phobius"/>
    </source>
</evidence>
<evidence type="ECO:0000256" key="1">
    <source>
        <dbReference type="ARBA" id="ARBA00004651"/>
    </source>
</evidence>
<dbReference type="Pfam" id="PF07690">
    <property type="entry name" value="MFS_1"/>
    <property type="match status" value="1"/>
</dbReference>
<feature type="transmembrane region" description="Helical" evidence="10">
    <location>
        <begin position="345"/>
        <end position="364"/>
    </location>
</feature>
<dbReference type="InterPro" id="IPR020846">
    <property type="entry name" value="MFS_dom"/>
</dbReference>
<dbReference type="InterPro" id="IPR011701">
    <property type="entry name" value="MFS"/>
</dbReference>
<evidence type="ECO:0000313" key="13">
    <source>
        <dbReference type="Proteomes" id="UP000258309"/>
    </source>
</evidence>
<comment type="caution">
    <text evidence="12">The sequence shown here is derived from an EMBL/GenBank/DDBJ whole genome shotgun (WGS) entry which is preliminary data.</text>
</comment>
<dbReference type="SUPFAM" id="SSF103473">
    <property type="entry name" value="MFS general substrate transporter"/>
    <property type="match status" value="1"/>
</dbReference>
<dbReference type="PANTHER" id="PTHR23502:SF186">
    <property type="entry name" value="MAJOR FACILITATOR SUPERFAMILY (MFS) PROFILE DOMAIN-CONTAINING PROTEIN"/>
    <property type="match status" value="1"/>
</dbReference>
<feature type="transmembrane region" description="Helical" evidence="10">
    <location>
        <begin position="307"/>
        <end position="333"/>
    </location>
</feature>
<keyword evidence="6 10" id="KW-0472">Membrane</keyword>
<keyword evidence="2" id="KW-0813">Transport</keyword>
<feature type="transmembrane region" description="Helical" evidence="10">
    <location>
        <begin position="457"/>
        <end position="479"/>
    </location>
</feature>
<dbReference type="FunFam" id="1.20.1250.20:FF:000082">
    <property type="entry name" value="MFS multidrug transporter, putative"/>
    <property type="match status" value="1"/>
</dbReference>
<gene>
    <name evidence="12" type="ORF">B7463_g7554</name>
</gene>
<dbReference type="OrthoDB" id="5121955at2759"/>
<feature type="transmembrane region" description="Helical" evidence="10">
    <location>
        <begin position="422"/>
        <end position="445"/>
    </location>
</feature>
<keyword evidence="7" id="KW-0539">Nucleus</keyword>
<evidence type="ECO:0000256" key="9">
    <source>
        <dbReference type="SAM" id="MobiDB-lite"/>
    </source>
</evidence>
<keyword evidence="13" id="KW-1185">Reference proteome</keyword>
<feature type="domain" description="Major facilitator superfamily (MFS) profile" evidence="11">
    <location>
        <begin position="76"/>
        <end position="510"/>
    </location>
</feature>
<dbReference type="Proteomes" id="UP000258309">
    <property type="component" value="Unassembled WGS sequence"/>
</dbReference>
<feature type="region of interest" description="Disordered" evidence="9">
    <location>
        <begin position="541"/>
        <end position="602"/>
    </location>
</feature>
<dbReference type="InterPro" id="IPR036259">
    <property type="entry name" value="MFS_trans_sf"/>
</dbReference>
<evidence type="ECO:0000256" key="4">
    <source>
        <dbReference type="ARBA" id="ARBA00022692"/>
    </source>
</evidence>
<dbReference type="CDD" id="cd17323">
    <property type="entry name" value="MFS_Tpo1_MDR_like"/>
    <property type="match status" value="1"/>
</dbReference>
<evidence type="ECO:0000256" key="8">
    <source>
        <dbReference type="ARBA" id="ARBA00038459"/>
    </source>
</evidence>
<dbReference type="Gene3D" id="1.20.1250.20">
    <property type="entry name" value="MFS general substrate transporter like domains"/>
    <property type="match status" value="1"/>
</dbReference>
<dbReference type="GO" id="GO:0008270">
    <property type="term" value="F:zinc ion binding"/>
    <property type="evidence" value="ECO:0007669"/>
    <property type="project" value="InterPro"/>
</dbReference>
<evidence type="ECO:0000256" key="6">
    <source>
        <dbReference type="ARBA" id="ARBA00023136"/>
    </source>
</evidence>
<feature type="transmembrane region" description="Helical" evidence="10">
    <location>
        <begin position="234"/>
        <end position="259"/>
    </location>
</feature>
<protein>
    <recommendedName>
        <fullName evidence="11">Major facilitator superfamily (MFS) profile domain-containing protein</fullName>
    </recommendedName>
</protein>
<feature type="transmembrane region" description="Helical" evidence="10">
    <location>
        <begin position="142"/>
        <end position="161"/>
    </location>
</feature>
<dbReference type="AlphaFoldDB" id="A0A3E2H5W9"/>
<evidence type="ECO:0000256" key="5">
    <source>
        <dbReference type="ARBA" id="ARBA00022989"/>
    </source>
</evidence>
<dbReference type="EMBL" id="NCSJ02000150">
    <property type="protein sequence ID" value="RFU28806.1"/>
    <property type="molecule type" value="Genomic_DNA"/>
</dbReference>
<accession>A0A3E2H5W9</accession>
<comment type="similarity">
    <text evidence="8">Belongs to the major facilitator superfamily. DHA1 family. Polyamines/proton antiporter (TC 2.A.1.2.16) subfamily.</text>
</comment>